<sequence length="299" mass="30256">MTIGMKTVIKRVGAAMAVGLVVFVAVLVVLLTRPTAYDARISLLATPSSSSSSSSDFGSVVALGLPAAVDVAHSPSVLNRASRAVPGAPDGDALSGAVTVELVPASGLVRVTVRADSDAVASGVAASVAQQISSANLLAPSATLRIIDTEAQITQVAPDAAYSGGIAIVAGALGAAIVYGLMVLIRPSVRARVHRALVRSKIEGSVAVVEMGGSEGVPDELILLAESAGRPVRVIAADARSRDEADKLRNDLTESSITMTDDADGPTMAVVGKPVDTVQLVASINVLPENAELLAVVVR</sequence>
<evidence type="ECO:0000313" key="2">
    <source>
        <dbReference type="EMBL" id="AFA72199.1"/>
    </source>
</evidence>
<proteinExistence type="predicted"/>
<keyword evidence="1" id="KW-0812">Transmembrane</keyword>
<keyword evidence="1" id="KW-0472">Membrane</keyword>
<reference evidence="2 3" key="1">
    <citation type="journal article" date="2012" name="Appl. Environ. Microbiol.">
        <title>Involvement of two latex-clearing proteins during rubber degradation and insights into the subsequent degradation pathway revealed by the genome sequence of Gordonia polyisoprenivorans strain VH2.</title>
        <authorList>
            <person name="Hiessl S."/>
            <person name="Schuldes J."/>
            <person name="Thurmer A."/>
            <person name="Halbsguth T."/>
            <person name="Broker D."/>
            <person name="Angelov A."/>
            <person name="Liebl W."/>
            <person name="Daniel R."/>
            <person name="Steinbuchel A."/>
        </authorList>
    </citation>
    <scope>NUCLEOTIDE SEQUENCE [LARGE SCALE GENOMIC DNA]</scope>
    <source>
        <strain evidence="3">DSM 44266 / VH2</strain>
    </source>
</reference>
<dbReference type="AlphaFoldDB" id="H6N1I8"/>
<organism evidence="2 3">
    <name type="scientific">Gordonia polyisoprenivorans (strain DSM 44266 / VH2)</name>
    <dbReference type="NCBI Taxonomy" id="1112204"/>
    <lineage>
        <taxon>Bacteria</taxon>
        <taxon>Bacillati</taxon>
        <taxon>Actinomycetota</taxon>
        <taxon>Actinomycetes</taxon>
        <taxon>Mycobacteriales</taxon>
        <taxon>Gordoniaceae</taxon>
        <taxon>Gordonia</taxon>
    </lineage>
</organism>
<dbReference type="KEGG" id="gpo:GPOL_c11370"/>
<protein>
    <recommendedName>
        <fullName evidence="4">Capsular polysaccharide biosynthesis protein</fullName>
    </recommendedName>
</protein>
<dbReference type="HOGENOM" id="CLU_948778_0_0_11"/>
<evidence type="ECO:0000256" key="1">
    <source>
        <dbReference type="SAM" id="Phobius"/>
    </source>
</evidence>
<feature type="transmembrane region" description="Helical" evidence="1">
    <location>
        <begin position="160"/>
        <end position="185"/>
    </location>
</feature>
<dbReference type="Proteomes" id="UP000009154">
    <property type="component" value="Chromosome"/>
</dbReference>
<name>H6N1I8_GORPV</name>
<dbReference type="STRING" id="1112204.GPOL_c11370"/>
<accession>H6N1I8</accession>
<dbReference type="EMBL" id="CP003119">
    <property type="protein sequence ID" value="AFA72199.1"/>
    <property type="molecule type" value="Genomic_DNA"/>
</dbReference>
<evidence type="ECO:0008006" key="4">
    <source>
        <dbReference type="Google" id="ProtNLM"/>
    </source>
</evidence>
<feature type="transmembrane region" description="Helical" evidence="1">
    <location>
        <begin position="12"/>
        <end position="31"/>
    </location>
</feature>
<dbReference type="eggNOG" id="ENOG50340DE">
    <property type="taxonomic scope" value="Bacteria"/>
</dbReference>
<keyword evidence="3" id="KW-1185">Reference proteome</keyword>
<gene>
    <name evidence="2" type="ordered locus">GPOL_c11370</name>
</gene>
<keyword evidence="1" id="KW-1133">Transmembrane helix</keyword>
<evidence type="ECO:0000313" key="3">
    <source>
        <dbReference type="Proteomes" id="UP000009154"/>
    </source>
</evidence>